<dbReference type="InterPro" id="IPR000713">
    <property type="entry name" value="Mur_ligase_N"/>
</dbReference>
<dbReference type="Pfam" id="PF01225">
    <property type="entry name" value="Mur_ligase"/>
    <property type="match status" value="1"/>
</dbReference>
<dbReference type="InterPro" id="IPR036615">
    <property type="entry name" value="Mur_ligase_C_dom_sf"/>
</dbReference>
<dbReference type="GO" id="GO:0005524">
    <property type="term" value="F:ATP binding"/>
    <property type="evidence" value="ECO:0007669"/>
    <property type="project" value="UniProtKB-UniRule"/>
</dbReference>
<dbReference type="GO" id="GO:0047480">
    <property type="term" value="F:UDP-N-acetylmuramoyl-tripeptide-D-alanyl-D-alanine ligase activity"/>
    <property type="evidence" value="ECO:0007669"/>
    <property type="project" value="UniProtKB-UniRule"/>
</dbReference>
<dbReference type="RefSeq" id="WP_048850124.1">
    <property type="nucleotide sequence ID" value="NZ_BANI01000029.1"/>
</dbReference>
<dbReference type="GO" id="GO:0008766">
    <property type="term" value="F:UDP-N-acetylmuramoylalanyl-D-glutamyl-2,6-diaminopimelate-D-alanyl-D-alanine ligase activity"/>
    <property type="evidence" value="ECO:0007669"/>
    <property type="project" value="RHEA"/>
</dbReference>
<evidence type="ECO:0000259" key="13">
    <source>
        <dbReference type="Pfam" id="PF02875"/>
    </source>
</evidence>
<evidence type="ECO:0000313" key="16">
    <source>
        <dbReference type="Proteomes" id="UP000032675"/>
    </source>
</evidence>
<dbReference type="InterPro" id="IPR013221">
    <property type="entry name" value="Mur_ligase_cen"/>
</dbReference>
<evidence type="ECO:0000313" key="15">
    <source>
        <dbReference type="EMBL" id="GAN95577.1"/>
    </source>
</evidence>
<dbReference type="GO" id="GO:0009252">
    <property type="term" value="P:peptidoglycan biosynthetic process"/>
    <property type="evidence" value="ECO:0007669"/>
    <property type="project" value="UniProtKB-UniRule"/>
</dbReference>
<comment type="similarity">
    <text evidence="10">Belongs to the MurCDEF family. MurF subfamily.</text>
</comment>
<keyword evidence="5 10" id="KW-0067">ATP-binding</keyword>
<dbReference type="InterPro" id="IPR035911">
    <property type="entry name" value="MurE/MurF_N"/>
</dbReference>
<dbReference type="PANTHER" id="PTHR43024:SF1">
    <property type="entry name" value="UDP-N-ACETYLMURAMOYL-TRIPEPTIDE--D-ALANYL-D-ALANINE LIGASE"/>
    <property type="match status" value="1"/>
</dbReference>
<dbReference type="HAMAP" id="MF_02019">
    <property type="entry name" value="MurF"/>
    <property type="match status" value="1"/>
</dbReference>
<comment type="catalytic activity">
    <reaction evidence="10 11">
        <text>D-alanyl-D-alanine + UDP-N-acetyl-alpha-D-muramoyl-L-alanyl-gamma-D-glutamyl-meso-2,6-diaminopimelate + ATP = UDP-N-acetyl-alpha-D-muramoyl-L-alanyl-gamma-D-glutamyl-meso-2,6-diaminopimeloyl-D-alanyl-D-alanine + ADP + phosphate + H(+)</text>
        <dbReference type="Rhea" id="RHEA:28374"/>
        <dbReference type="ChEBI" id="CHEBI:15378"/>
        <dbReference type="ChEBI" id="CHEBI:30616"/>
        <dbReference type="ChEBI" id="CHEBI:43474"/>
        <dbReference type="ChEBI" id="CHEBI:57822"/>
        <dbReference type="ChEBI" id="CHEBI:61386"/>
        <dbReference type="ChEBI" id="CHEBI:83905"/>
        <dbReference type="ChEBI" id="CHEBI:456216"/>
        <dbReference type="EC" id="6.3.2.10"/>
    </reaction>
</comment>
<evidence type="ECO:0000256" key="11">
    <source>
        <dbReference type="RuleBase" id="RU004136"/>
    </source>
</evidence>
<comment type="subcellular location">
    <subcellularLocation>
        <location evidence="10 11">Cytoplasm</location>
    </subcellularLocation>
</comment>
<comment type="function">
    <text evidence="10 11">Involved in cell wall formation. Catalyzes the final step in the synthesis of UDP-N-acetylmuramoyl-pentapeptide, the precursor of murein.</text>
</comment>
<dbReference type="Gene3D" id="3.40.1390.10">
    <property type="entry name" value="MurE/MurF, N-terminal domain"/>
    <property type="match status" value="1"/>
</dbReference>
<dbReference type="AlphaFoldDB" id="A0A0D6PW64"/>
<dbReference type="NCBIfam" id="TIGR01143">
    <property type="entry name" value="murF"/>
    <property type="match status" value="1"/>
</dbReference>
<keyword evidence="2 10" id="KW-0436">Ligase</keyword>
<comment type="pathway">
    <text evidence="10 11">Cell wall biogenesis; peptidoglycan biosynthesis.</text>
</comment>
<keyword evidence="9 10" id="KW-0961">Cell wall biogenesis/degradation</keyword>
<dbReference type="InterPro" id="IPR004101">
    <property type="entry name" value="Mur_ligase_C"/>
</dbReference>
<evidence type="ECO:0000256" key="10">
    <source>
        <dbReference type="HAMAP-Rule" id="MF_02019"/>
    </source>
</evidence>
<feature type="domain" description="Mur ligase C-terminal" evidence="13">
    <location>
        <begin position="332"/>
        <end position="443"/>
    </location>
</feature>
<protein>
    <recommendedName>
        <fullName evidence="10 11">UDP-N-acetylmuramoyl-tripeptide--D-alanyl-D-alanine ligase</fullName>
        <ecNumber evidence="10 11">6.3.2.10</ecNumber>
    </recommendedName>
    <alternativeName>
        <fullName evidence="10">D-alanyl-D-alanine-adding enzyme</fullName>
    </alternativeName>
</protein>
<dbReference type="SUPFAM" id="SSF53623">
    <property type="entry name" value="MurD-like peptide ligases, catalytic domain"/>
    <property type="match status" value="1"/>
</dbReference>
<dbReference type="GO" id="GO:0051301">
    <property type="term" value="P:cell division"/>
    <property type="evidence" value="ECO:0007669"/>
    <property type="project" value="UniProtKB-KW"/>
</dbReference>
<evidence type="ECO:0000256" key="3">
    <source>
        <dbReference type="ARBA" id="ARBA00022618"/>
    </source>
</evidence>
<evidence type="ECO:0000256" key="8">
    <source>
        <dbReference type="ARBA" id="ARBA00023306"/>
    </source>
</evidence>
<evidence type="ECO:0000256" key="7">
    <source>
        <dbReference type="ARBA" id="ARBA00022984"/>
    </source>
</evidence>
<evidence type="ECO:0000256" key="1">
    <source>
        <dbReference type="ARBA" id="ARBA00022490"/>
    </source>
</evidence>
<dbReference type="InterPro" id="IPR005863">
    <property type="entry name" value="UDP-N-AcMur_synth"/>
</dbReference>
<dbReference type="InterPro" id="IPR036565">
    <property type="entry name" value="Mur-like_cat_sf"/>
</dbReference>
<sequence length="465" mass="48607">MTLLWNRADLLAATSGRFASTSHDDIAGTGVSIDTRTLRPGDVFIALQGENSNGHAHVAAALDAGAAAVVAHEPCGIDDPRILMVRDTLAAMRDMAHFARARFAGRMVAVTGSVGKTSVKDMLRHALAACGPTHYAVASYNNHWGVPLTLARLSADAAYCVCEIGMNHPGEIRPLADMVRPDVAVVTTVASSHLGLMGSLEAIAREKAEILLALPRGGGTGIVPAGVTGAEYFRRNAESMEAALWWAGHTPDCAAYETDVRTDAQGSGFDLSLPGWQGHARVNAPGRHMADNAMLALAAAHAAGVDMGHAVAGLATFRPGAGRGAMAKVMHDKVTLLDESYNASPASVRAALDLLGLVATGRRVAILGDMLELGAFARHEHTSLLPAVRANADIVFCCGPNMKTLFDTLPSSLQGGWMPDSRMLAPLVRAALRAGDTVMVKGSLGSRMRHVVTAMQADDARVGPA</sequence>
<dbReference type="EC" id="6.3.2.10" evidence="10 11"/>
<evidence type="ECO:0000256" key="5">
    <source>
        <dbReference type="ARBA" id="ARBA00022840"/>
    </source>
</evidence>
<dbReference type="GO" id="GO:0071555">
    <property type="term" value="P:cell wall organization"/>
    <property type="evidence" value="ECO:0007669"/>
    <property type="project" value="UniProtKB-KW"/>
</dbReference>
<dbReference type="UniPathway" id="UPA00219"/>
<organism evidence="15 16">
    <name type="scientific">Komagataeibacter europaeus NBRC 3261</name>
    <dbReference type="NCBI Taxonomy" id="1234669"/>
    <lineage>
        <taxon>Bacteria</taxon>
        <taxon>Pseudomonadati</taxon>
        <taxon>Pseudomonadota</taxon>
        <taxon>Alphaproteobacteria</taxon>
        <taxon>Acetobacterales</taxon>
        <taxon>Acetobacteraceae</taxon>
        <taxon>Komagataeibacter</taxon>
    </lineage>
</organism>
<evidence type="ECO:0000256" key="2">
    <source>
        <dbReference type="ARBA" id="ARBA00022598"/>
    </source>
</evidence>
<keyword evidence="7 10" id="KW-0573">Peptidoglycan synthesis</keyword>
<evidence type="ECO:0000256" key="6">
    <source>
        <dbReference type="ARBA" id="ARBA00022960"/>
    </source>
</evidence>
<dbReference type="GO" id="GO:0005737">
    <property type="term" value="C:cytoplasm"/>
    <property type="evidence" value="ECO:0007669"/>
    <property type="project" value="UniProtKB-SubCell"/>
</dbReference>
<accession>A0A0D6PW64</accession>
<comment type="caution">
    <text evidence="15">The sequence shown here is derived from an EMBL/GenBank/DDBJ whole genome shotgun (WGS) entry which is preliminary data.</text>
</comment>
<dbReference type="EMBL" id="BANI01000029">
    <property type="protein sequence ID" value="GAN95577.1"/>
    <property type="molecule type" value="Genomic_DNA"/>
</dbReference>
<evidence type="ECO:0000256" key="9">
    <source>
        <dbReference type="ARBA" id="ARBA00023316"/>
    </source>
</evidence>
<keyword evidence="3 10" id="KW-0132">Cell division</keyword>
<dbReference type="InterPro" id="IPR051046">
    <property type="entry name" value="MurCDEF_CellWall_CoF430Synth"/>
</dbReference>
<dbReference type="Pfam" id="PF02875">
    <property type="entry name" value="Mur_ligase_C"/>
    <property type="match status" value="1"/>
</dbReference>
<keyword evidence="8 10" id="KW-0131">Cell cycle</keyword>
<feature type="domain" description="Mur ligase central" evidence="14">
    <location>
        <begin position="110"/>
        <end position="300"/>
    </location>
</feature>
<reference evidence="15 16" key="1">
    <citation type="submission" date="2012-11" db="EMBL/GenBank/DDBJ databases">
        <title>Whole genome sequence of Gluconacetobacter europaeus NBRC3261.</title>
        <authorList>
            <person name="Azuma Y."/>
            <person name="Higashiura N."/>
            <person name="Hirakawa H."/>
            <person name="Matsushita K."/>
        </authorList>
    </citation>
    <scope>NUCLEOTIDE SEQUENCE [LARGE SCALE GENOMIC DNA]</scope>
    <source>
        <strain evidence="15 16">NBRC 3261</strain>
    </source>
</reference>
<evidence type="ECO:0000256" key="4">
    <source>
        <dbReference type="ARBA" id="ARBA00022741"/>
    </source>
</evidence>
<feature type="domain" description="Mur ligase N-terminal catalytic" evidence="12">
    <location>
        <begin position="29"/>
        <end position="75"/>
    </location>
</feature>
<dbReference type="GO" id="GO:0008360">
    <property type="term" value="P:regulation of cell shape"/>
    <property type="evidence" value="ECO:0007669"/>
    <property type="project" value="UniProtKB-KW"/>
</dbReference>
<dbReference type="SUPFAM" id="SSF53244">
    <property type="entry name" value="MurD-like peptide ligases, peptide-binding domain"/>
    <property type="match status" value="1"/>
</dbReference>
<evidence type="ECO:0000259" key="14">
    <source>
        <dbReference type="Pfam" id="PF08245"/>
    </source>
</evidence>
<dbReference type="PANTHER" id="PTHR43024">
    <property type="entry name" value="UDP-N-ACETYLMURAMOYL-TRIPEPTIDE--D-ALANYL-D-ALANINE LIGASE"/>
    <property type="match status" value="1"/>
</dbReference>
<keyword evidence="6 10" id="KW-0133">Cell shape</keyword>
<dbReference type="Pfam" id="PF08245">
    <property type="entry name" value="Mur_ligase_M"/>
    <property type="match status" value="1"/>
</dbReference>
<keyword evidence="1 10" id="KW-0963">Cytoplasm</keyword>
<evidence type="ECO:0000259" key="12">
    <source>
        <dbReference type="Pfam" id="PF01225"/>
    </source>
</evidence>
<gene>
    <name evidence="10" type="primary">murF</name>
    <name evidence="15" type="ORF">Geu3261_0029_058</name>
</gene>
<dbReference type="Gene3D" id="3.40.1190.10">
    <property type="entry name" value="Mur-like, catalytic domain"/>
    <property type="match status" value="1"/>
</dbReference>
<keyword evidence="4 10" id="KW-0547">Nucleotide-binding</keyword>
<dbReference type="SUPFAM" id="SSF63418">
    <property type="entry name" value="MurE/MurF N-terminal domain"/>
    <property type="match status" value="1"/>
</dbReference>
<dbReference type="Proteomes" id="UP000032675">
    <property type="component" value="Unassembled WGS sequence"/>
</dbReference>
<dbReference type="Gene3D" id="3.90.190.20">
    <property type="entry name" value="Mur ligase, C-terminal domain"/>
    <property type="match status" value="1"/>
</dbReference>
<feature type="binding site" evidence="10">
    <location>
        <begin position="112"/>
        <end position="118"/>
    </location>
    <ligand>
        <name>ATP</name>
        <dbReference type="ChEBI" id="CHEBI:30616"/>
    </ligand>
</feature>
<name>A0A0D6PW64_KOMEU</name>
<proteinExistence type="inferred from homology"/>